<dbReference type="AlphaFoldDB" id="A0A6A4GNI6"/>
<evidence type="ECO:0000313" key="2">
    <source>
        <dbReference type="Proteomes" id="UP000799118"/>
    </source>
</evidence>
<sequence length="113" mass="13094">MLIPICPPTHKRTKSFVFRFRYAAFKDVSGARLDVGLVNSLMPLDWYQLRAMRMRRTKKRGMTEKETDMSETRSHFISLKLLSRVSTMPTPSSQPDLSTGWLIDSDPGIIWPY</sequence>
<protein>
    <submittedName>
        <fullName evidence="1">Uncharacterized protein</fullName>
    </submittedName>
</protein>
<name>A0A6A4GNI6_9AGAR</name>
<gene>
    <name evidence="1" type="ORF">BT96DRAFT_927665</name>
</gene>
<accession>A0A6A4GNI6</accession>
<keyword evidence="2" id="KW-1185">Reference proteome</keyword>
<reference evidence="1" key="1">
    <citation type="journal article" date="2019" name="Environ. Microbiol.">
        <title>Fungal ecological strategies reflected in gene transcription - a case study of two litter decomposers.</title>
        <authorList>
            <person name="Barbi F."/>
            <person name="Kohler A."/>
            <person name="Barry K."/>
            <person name="Baskaran P."/>
            <person name="Daum C."/>
            <person name="Fauchery L."/>
            <person name="Ihrmark K."/>
            <person name="Kuo A."/>
            <person name="LaButti K."/>
            <person name="Lipzen A."/>
            <person name="Morin E."/>
            <person name="Grigoriev I.V."/>
            <person name="Henrissat B."/>
            <person name="Lindahl B."/>
            <person name="Martin F."/>
        </authorList>
    </citation>
    <scope>NUCLEOTIDE SEQUENCE</scope>
    <source>
        <strain evidence="1">JB14</strain>
    </source>
</reference>
<organism evidence="1 2">
    <name type="scientific">Gymnopus androsaceus JB14</name>
    <dbReference type="NCBI Taxonomy" id="1447944"/>
    <lineage>
        <taxon>Eukaryota</taxon>
        <taxon>Fungi</taxon>
        <taxon>Dikarya</taxon>
        <taxon>Basidiomycota</taxon>
        <taxon>Agaricomycotina</taxon>
        <taxon>Agaricomycetes</taxon>
        <taxon>Agaricomycetidae</taxon>
        <taxon>Agaricales</taxon>
        <taxon>Marasmiineae</taxon>
        <taxon>Omphalotaceae</taxon>
        <taxon>Gymnopus</taxon>
    </lineage>
</organism>
<evidence type="ECO:0000313" key="1">
    <source>
        <dbReference type="EMBL" id="KAE9387352.1"/>
    </source>
</evidence>
<proteinExistence type="predicted"/>
<dbReference type="Proteomes" id="UP000799118">
    <property type="component" value="Unassembled WGS sequence"/>
</dbReference>
<dbReference type="EMBL" id="ML769806">
    <property type="protein sequence ID" value="KAE9387352.1"/>
    <property type="molecule type" value="Genomic_DNA"/>
</dbReference>